<dbReference type="Pfam" id="PF00735">
    <property type="entry name" value="Septin"/>
    <property type="match status" value="3"/>
</dbReference>
<dbReference type="Gene3D" id="3.40.50.300">
    <property type="entry name" value="P-loop containing nucleotide triphosphate hydrolases"/>
    <property type="match status" value="1"/>
</dbReference>
<keyword evidence="5" id="KW-1185">Reference proteome</keyword>
<feature type="compositionally biased region" description="Polar residues" evidence="2">
    <location>
        <begin position="328"/>
        <end position="340"/>
    </location>
</feature>
<dbReference type="GO" id="GO:0005525">
    <property type="term" value="F:GTP binding"/>
    <property type="evidence" value="ECO:0007669"/>
    <property type="project" value="UniProtKB-KW"/>
</dbReference>
<feature type="compositionally biased region" description="Acidic residues" evidence="2">
    <location>
        <begin position="461"/>
        <end position="479"/>
    </location>
</feature>
<dbReference type="EMBL" id="JH971390">
    <property type="protein sequence ID" value="EKM79285.1"/>
    <property type="molecule type" value="Genomic_DNA"/>
</dbReference>
<evidence type="ECO:0000256" key="1">
    <source>
        <dbReference type="RuleBase" id="RU004560"/>
    </source>
</evidence>
<proteinExistence type="inferred from homology"/>
<feature type="compositionally biased region" description="Basic and acidic residues" evidence="2">
    <location>
        <begin position="504"/>
        <end position="517"/>
    </location>
</feature>
<dbReference type="SUPFAM" id="SSF52540">
    <property type="entry name" value="P-loop containing nucleoside triphosphate hydrolases"/>
    <property type="match status" value="1"/>
</dbReference>
<keyword evidence="1" id="KW-0547">Nucleotide-binding</keyword>
<dbReference type="OrthoDB" id="10261408at2759"/>
<name>K5XVT0_AGABU</name>
<evidence type="ECO:0000313" key="5">
    <source>
        <dbReference type="Proteomes" id="UP000008493"/>
    </source>
</evidence>
<evidence type="ECO:0000259" key="3">
    <source>
        <dbReference type="PROSITE" id="PS51719"/>
    </source>
</evidence>
<feature type="region of interest" description="Disordered" evidence="2">
    <location>
        <begin position="328"/>
        <end position="366"/>
    </location>
</feature>
<protein>
    <recommendedName>
        <fullName evidence="3">Septin-type G domain-containing protein</fullName>
    </recommendedName>
</protein>
<gene>
    <name evidence="4" type="ORF">AGABI1DRAFT_128441</name>
</gene>
<feature type="compositionally biased region" description="Polar residues" evidence="2">
    <location>
        <begin position="600"/>
        <end position="616"/>
    </location>
</feature>
<dbReference type="Proteomes" id="UP000008493">
    <property type="component" value="Unassembled WGS sequence"/>
</dbReference>
<dbReference type="KEGG" id="abp:AGABI1DRAFT128441"/>
<feature type="compositionally biased region" description="Basic residues" evidence="2">
    <location>
        <begin position="489"/>
        <end position="503"/>
    </location>
</feature>
<keyword evidence="1" id="KW-0342">GTP-binding</keyword>
<reference evidence="5" key="1">
    <citation type="journal article" date="2012" name="Proc. Natl. Acad. Sci. U.S.A.">
        <title>Genome sequence of the button mushroom Agaricus bisporus reveals mechanisms governing adaptation to a humic-rich ecological niche.</title>
        <authorList>
            <person name="Morin E."/>
            <person name="Kohler A."/>
            <person name="Baker A.R."/>
            <person name="Foulongne-Oriol M."/>
            <person name="Lombard V."/>
            <person name="Nagy L.G."/>
            <person name="Ohm R.A."/>
            <person name="Patyshakuliyeva A."/>
            <person name="Brun A."/>
            <person name="Aerts A.L."/>
            <person name="Bailey A.M."/>
            <person name="Billette C."/>
            <person name="Coutinho P.M."/>
            <person name="Deakin G."/>
            <person name="Doddapaneni H."/>
            <person name="Floudas D."/>
            <person name="Grimwood J."/>
            <person name="Hilden K."/>
            <person name="Kuees U."/>
            <person name="LaButti K.M."/>
            <person name="Lapidus A."/>
            <person name="Lindquist E.A."/>
            <person name="Lucas S.M."/>
            <person name="Murat C."/>
            <person name="Riley R.W."/>
            <person name="Salamov A.A."/>
            <person name="Schmutz J."/>
            <person name="Subramanian V."/>
            <person name="Woesten H.A.B."/>
            <person name="Xu J."/>
            <person name="Eastwood D.C."/>
            <person name="Foster G.D."/>
            <person name="Sonnenberg A.S."/>
            <person name="Cullen D."/>
            <person name="de Vries R.P."/>
            <person name="Lundell T."/>
            <person name="Hibbett D.S."/>
            <person name="Henrissat B."/>
            <person name="Burton K.S."/>
            <person name="Kerrigan R.W."/>
            <person name="Challen M.P."/>
            <person name="Grigoriev I.V."/>
            <person name="Martin F."/>
        </authorList>
    </citation>
    <scope>NUCLEOTIDE SEQUENCE [LARGE SCALE GENOMIC DNA]</scope>
    <source>
        <strain evidence="5">JB137-S8 / ATCC MYA-4627 / FGSC 10392</strain>
    </source>
</reference>
<evidence type="ECO:0000313" key="4">
    <source>
        <dbReference type="EMBL" id="EKM79285.1"/>
    </source>
</evidence>
<dbReference type="InParanoid" id="K5XVT0"/>
<dbReference type="eggNOG" id="KOG2655">
    <property type="taxonomic scope" value="Eukaryota"/>
</dbReference>
<dbReference type="InterPro" id="IPR030379">
    <property type="entry name" value="G_SEPTIN_dom"/>
</dbReference>
<feature type="compositionally biased region" description="Acidic residues" evidence="2">
    <location>
        <begin position="351"/>
        <end position="362"/>
    </location>
</feature>
<feature type="compositionally biased region" description="Gly residues" evidence="2">
    <location>
        <begin position="66"/>
        <end position="76"/>
    </location>
</feature>
<dbReference type="InterPro" id="IPR027417">
    <property type="entry name" value="P-loop_NTPase"/>
</dbReference>
<feature type="region of interest" description="Disordered" evidence="2">
    <location>
        <begin position="56"/>
        <end position="86"/>
    </location>
</feature>
<feature type="region of interest" description="Disordered" evidence="2">
    <location>
        <begin position="424"/>
        <end position="523"/>
    </location>
</feature>
<feature type="domain" description="Septin-type G" evidence="3">
    <location>
        <begin position="179"/>
        <end position="680"/>
    </location>
</feature>
<organism evidence="4 5">
    <name type="scientific">Agaricus bisporus var. burnettii (strain JB137-S8 / ATCC MYA-4627 / FGSC 10392)</name>
    <name type="common">White button mushroom</name>
    <dbReference type="NCBI Taxonomy" id="597362"/>
    <lineage>
        <taxon>Eukaryota</taxon>
        <taxon>Fungi</taxon>
        <taxon>Dikarya</taxon>
        <taxon>Basidiomycota</taxon>
        <taxon>Agaricomycotina</taxon>
        <taxon>Agaricomycetes</taxon>
        <taxon>Agaricomycetidae</taxon>
        <taxon>Agaricales</taxon>
        <taxon>Agaricineae</taxon>
        <taxon>Agaricaceae</taxon>
        <taxon>Agaricus</taxon>
    </lineage>
</organism>
<dbReference type="RefSeq" id="XP_007329997.1">
    <property type="nucleotide sequence ID" value="XM_007329935.1"/>
</dbReference>
<dbReference type="PANTHER" id="PTHR18884">
    <property type="entry name" value="SEPTIN"/>
    <property type="match status" value="1"/>
</dbReference>
<feature type="region of interest" description="Disordered" evidence="2">
    <location>
        <begin position="557"/>
        <end position="619"/>
    </location>
</feature>
<dbReference type="HOGENOM" id="CLU_031563_0_0_1"/>
<evidence type="ECO:0000256" key="2">
    <source>
        <dbReference type="SAM" id="MobiDB-lite"/>
    </source>
</evidence>
<comment type="similarity">
    <text evidence="1">Belongs to the TRAFAC class TrmE-Era-EngA-EngB-Septin-like GTPase superfamily. Septin GTPase family.</text>
</comment>
<dbReference type="PROSITE" id="PS51719">
    <property type="entry name" value="G_SEPTIN"/>
    <property type="match status" value="1"/>
</dbReference>
<accession>K5XVT0</accession>
<dbReference type="AlphaFoldDB" id="K5XVT0"/>
<dbReference type="OMA" id="VRKFRWG"/>
<sequence length="701" mass="76746">MFSFRRKPKKSEETSPIRTSPSLPDLKTVQGSIPWPEDLVDVAAIRRFDAEDEANSVMATTEESSHGGGGGSGGTANGRPSVASTNRVQGATRISFSAGRDPVKFHKPFFRSTTVPTPGSSSTVGAGGVDDTKAPISSFYMAMATPAEALNQMRKKRYEKKEKSEHSVGSKIGQRRAKIPPAFNIMVAGSKGTGKSSLLRLLLETADISPTATKEQRVALDKILDDLTKPTNTIQRASIEISESRFDRILLSVIDTPGLEFQEGRELKLERQVNAILRHVDAQYADTMNEESKVIRQQKGDQHVHLCIYMIDPTSITSETRRTVQIGSGLTKTRSETTISHPPELVPDTCSGDDSDEDEDEGPLTMAPAEIKVIRRISNRSNVLPVIAHADSLTDEMLEAVKEAVRKGMADAGIDFGVFGSAKPAEERASKRSTKFAHGMTNGSVNGHAENGDSALKAEDIQEEEEGDDDDDDDDDDEERISRPVIKLRPSRHRAPSRSRSRRRELSRVAEDDRRPMSPDATDLDSVANVRFSAHVIAKDDIGSLLPFALITPENKKHRRPKAASAVDSPLMPGAAVPQSVASTVGGHDDQAESVMSPVSVATTQGDSTTSKQTFLQGPPADMKGKFVRRFRWGTVDVLDPKHCDFAAMRTAILSTHLRVLKIHTREVLYEKYRTEKLLARRATRNISDEDRLKLLEGLGL</sequence>
<feature type="region of interest" description="Disordered" evidence="2">
    <location>
        <begin position="1"/>
        <end position="32"/>
    </location>
</feature>
<dbReference type="GeneID" id="18826825"/>
<dbReference type="STRING" id="597362.K5XVT0"/>